<keyword evidence="3" id="KW-1185">Reference proteome</keyword>
<dbReference type="EMBL" id="GL698473">
    <property type="protein sequence ID" value="EFY92839.1"/>
    <property type="molecule type" value="Genomic_DNA"/>
</dbReference>
<name>E9DTX9_METAQ</name>
<feature type="compositionally biased region" description="Basic and acidic residues" evidence="1">
    <location>
        <begin position="1"/>
        <end position="33"/>
    </location>
</feature>
<dbReference type="OrthoDB" id="10579541at2759"/>
<reference evidence="2 3" key="1">
    <citation type="journal article" date="2011" name="PLoS Genet.">
        <title>Genome sequencing and comparative transcriptomics of the model entomopathogenic fungi Metarhizium anisopliae and M. acridum.</title>
        <authorList>
            <person name="Gao Q."/>
            <person name="Jin K."/>
            <person name="Ying S.H."/>
            <person name="Zhang Y."/>
            <person name="Xiao G."/>
            <person name="Shang Y."/>
            <person name="Duan Z."/>
            <person name="Hu X."/>
            <person name="Xie X.Q."/>
            <person name="Zhou G."/>
            <person name="Peng G."/>
            <person name="Luo Z."/>
            <person name="Huang W."/>
            <person name="Wang B."/>
            <person name="Fang W."/>
            <person name="Wang S."/>
            <person name="Zhong Y."/>
            <person name="Ma L.J."/>
            <person name="St Leger R.J."/>
            <person name="Zhao G.P."/>
            <person name="Pei Y."/>
            <person name="Feng M.G."/>
            <person name="Xia Y."/>
            <person name="Wang C."/>
        </authorList>
    </citation>
    <scope>NUCLEOTIDE SEQUENCE [LARGE SCALE GENOMIC DNA]</scope>
    <source>
        <strain evidence="2 3">CQMa 102</strain>
    </source>
</reference>
<evidence type="ECO:0000256" key="1">
    <source>
        <dbReference type="SAM" id="MobiDB-lite"/>
    </source>
</evidence>
<dbReference type="AlphaFoldDB" id="E9DTX9"/>
<proteinExistence type="predicted"/>
<sequence length="275" mass="30076">MVPDARPRISPRGDSHQEVSAADDKSRVPDMRRPHVRARKRGPELLADAPHDPPMRGAVLVAVDDMQIPPIARRQPRQPLRLVRPVKRSQPRHARPPAPRRAQHHPQADPVDAALADPAPLELDVGVHHRRQHLPPVLEQRQRNGVLLPREKRGRPVHRVHGPEPSLRTARPAAPHVDQGEHFVHARGRAVSPRGGIQLVHLVSQVLVSAEHGRVLLADKLVVRELGVEDADEECLGGKVGDGDGGRVCLGDFCHGREDPFGESGGSEHGGLCDG</sequence>
<protein>
    <submittedName>
        <fullName evidence="2">Uncharacterized protein</fullName>
    </submittedName>
</protein>
<organism evidence="3">
    <name type="scientific">Metarhizium acridum (strain CQMa 102)</name>
    <dbReference type="NCBI Taxonomy" id="655827"/>
    <lineage>
        <taxon>Eukaryota</taxon>
        <taxon>Fungi</taxon>
        <taxon>Dikarya</taxon>
        <taxon>Ascomycota</taxon>
        <taxon>Pezizomycotina</taxon>
        <taxon>Sordariomycetes</taxon>
        <taxon>Hypocreomycetidae</taxon>
        <taxon>Hypocreales</taxon>
        <taxon>Clavicipitaceae</taxon>
        <taxon>Metarhizium</taxon>
    </lineage>
</organism>
<dbReference type="InParanoid" id="E9DTX9"/>
<feature type="region of interest" description="Disordered" evidence="1">
    <location>
        <begin position="1"/>
        <end position="57"/>
    </location>
</feature>
<evidence type="ECO:0000313" key="3">
    <source>
        <dbReference type="Proteomes" id="UP000002499"/>
    </source>
</evidence>
<dbReference type="Proteomes" id="UP000002499">
    <property type="component" value="Unassembled WGS sequence"/>
</dbReference>
<feature type="compositionally biased region" description="Basic residues" evidence="1">
    <location>
        <begin position="84"/>
        <end position="95"/>
    </location>
</feature>
<feature type="region of interest" description="Disordered" evidence="1">
    <location>
        <begin position="70"/>
        <end position="109"/>
    </location>
</feature>
<accession>E9DTX9</accession>
<evidence type="ECO:0000313" key="2">
    <source>
        <dbReference type="EMBL" id="EFY92839.1"/>
    </source>
</evidence>
<gene>
    <name evidence="2" type="ORF">MAC_01077</name>
</gene>
<dbReference type="HOGENOM" id="CLU_088307_0_0_1"/>
<feature type="compositionally biased region" description="Low complexity" evidence="1">
    <location>
        <begin position="70"/>
        <end position="83"/>
    </location>
</feature>